<proteinExistence type="predicted"/>
<dbReference type="SUPFAM" id="SSF48452">
    <property type="entry name" value="TPR-like"/>
    <property type="match status" value="2"/>
</dbReference>
<accession>A0ABQ1XZN1</accession>
<dbReference type="InterPro" id="IPR012668">
    <property type="entry name" value="CHP02466"/>
</dbReference>
<dbReference type="Gene3D" id="1.25.40.10">
    <property type="entry name" value="Tetratricopeptide repeat domain"/>
    <property type="match status" value="2"/>
</dbReference>
<dbReference type="InterPro" id="IPR011990">
    <property type="entry name" value="TPR-like_helical_dom_sf"/>
</dbReference>
<reference evidence="2" key="1">
    <citation type="journal article" date="2019" name="Int. J. Syst. Evol. Microbiol.">
        <title>The Global Catalogue of Microorganisms (GCM) 10K type strain sequencing project: providing services to taxonomists for standard genome sequencing and annotation.</title>
        <authorList>
            <consortium name="The Broad Institute Genomics Platform"/>
            <consortium name="The Broad Institute Genome Sequencing Center for Infectious Disease"/>
            <person name="Wu L."/>
            <person name="Ma J."/>
        </authorList>
    </citation>
    <scope>NUCLEOTIDE SEQUENCE [LARGE SCALE GENOMIC DNA]</scope>
    <source>
        <strain evidence="2">CGMCC 1.12766</strain>
    </source>
</reference>
<dbReference type="Proteomes" id="UP000648722">
    <property type="component" value="Unassembled WGS sequence"/>
</dbReference>
<evidence type="ECO:0000313" key="2">
    <source>
        <dbReference type="Proteomes" id="UP000648722"/>
    </source>
</evidence>
<name>A0ABQ1XZN1_9PROT</name>
<protein>
    <submittedName>
        <fullName evidence="1">Tetratricopeptide repeat-containing 2OG-Fe(II) oxygenase</fullName>
    </submittedName>
</protein>
<dbReference type="Gene3D" id="2.60.120.620">
    <property type="entry name" value="q2cbj1_9rhob like domain"/>
    <property type="match status" value="1"/>
</dbReference>
<sequence length="597" mass="64920">MSVTLQTIFAAYTARNYAAAQSMMNNYRAANPETAHSAHLQGLISRRLGDIDGALGWMRHSLRLDPGNHEYLNNYAGCLLAAGRSAEAADAWKEAAKARPAEPVYTEGLVRALSASGDHNAAERTAKALTGGAGASRSSSWIVAARAYNAAGMHAQAASAFERAADLGGDPASCLAGRIDALALMDRADELDTLLDRQPVSLRGHVLVQSAYARATFLSGKPGDAVQLFQDLWSRQASTTAFRDLAQALWTAGQAQAFDALIDSVAGQGNPAFVAVAADCLYQIDRHADALALLEQLPQAALESPQIAGLRAIVLQAIGEGEKSLEFARIDFAARPHDSGCATNLVISLLMTGSYEEADKLISKFRSRYPLDQGWLAYQATLWRLTGDPRYRELYDYDRFVKAYRLPGSDDYPDGESLNSALKKVLEERHVLAGSPFNQSLRNGIQTPRSLLCDPSPAVRAYLKALQGPISRYLEEIGRDSDHELTCRNTGNFRLSGCWSVRLSGGGRHVNHFHPAGWISSAYYVDVPHETVRGDRTEGCIKFGEPSFKTAQPAPAEHWVRPSPGLVVLFPSYMWHGTEPILEGEHRLTAPFDVVPE</sequence>
<dbReference type="EMBL" id="BMFS01000015">
    <property type="protein sequence ID" value="GGH07615.1"/>
    <property type="molecule type" value="Genomic_DNA"/>
</dbReference>
<organism evidence="1 2">
    <name type="scientific">Glycocaulis albus</name>
    <dbReference type="NCBI Taxonomy" id="1382801"/>
    <lineage>
        <taxon>Bacteria</taxon>
        <taxon>Pseudomonadati</taxon>
        <taxon>Pseudomonadota</taxon>
        <taxon>Alphaproteobacteria</taxon>
        <taxon>Maricaulales</taxon>
        <taxon>Maricaulaceae</taxon>
        <taxon>Glycocaulis</taxon>
    </lineage>
</organism>
<dbReference type="Pfam" id="PF13759">
    <property type="entry name" value="2OG-FeII_Oxy_5"/>
    <property type="match status" value="1"/>
</dbReference>
<gene>
    <name evidence="1" type="ORF">GCM10007420_25430</name>
</gene>
<keyword evidence="2" id="KW-1185">Reference proteome</keyword>
<evidence type="ECO:0000313" key="1">
    <source>
        <dbReference type="EMBL" id="GGH07615.1"/>
    </source>
</evidence>
<comment type="caution">
    <text evidence="1">The sequence shown here is derived from an EMBL/GenBank/DDBJ whole genome shotgun (WGS) entry which is preliminary data.</text>
</comment>
<dbReference type="Pfam" id="PF13432">
    <property type="entry name" value="TPR_16"/>
    <property type="match status" value="1"/>
</dbReference>
<dbReference type="RefSeq" id="WP_188452982.1">
    <property type="nucleotide sequence ID" value="NZ_BMFS01000015.1"/>
</dbReference>